<evidence type="ECO:0000313" key="8">
    <source>
        <dbReference type="EMBL" id="RKF18149.1"/>
    </source>
</evidence>
<accession>A0A420EBT2</accession>
<dbReference type="PANTHER" id="PTHR12815:SF47">
    <property type="entry name" value="TRANSLOCATION AND ASSEMBLY MODULE SUBUNIT TAMA"/>
    <property type="match status" value="1"/>
</dbReference>
<dbReference type="AlphaFoldDB" id="A0A420EBT2"/>
<evidence type="ECO:0000256" key="2">
    <source>
        <dbReference type="ARBA" id="ARBA00022452"/>
    </source>
</evidence>
<evidence type="ECO:0000256" key="5">
    <source>
        <dbReference type="ARBA" id="ARBA00023136"/>
    </source>
</evidence>
<dbReference type="Pfam" id="PF01103">
    <property type="entry name" value="Omp85"/>
    <property type="match status" value="1"/>
</dbReference>
<dbReference type="GO" id="GO:0009279">
    <property type="term" value="C:cell outer membrane"/>
    <property type="evidence" value="ECO:0007669"/>
    <property type="project" value="TreeGrafter"/>
</dbReference>
<gene>
    <name evidence="8" type="ORF">DBZ36_11270</name>
</gene>
<evidence type="ECO:0000256" key="3">
    <source>
        <dbReference type="ARBA" id="ARBA00022692"/>
    </source>
</evidence>
<name>A0A420EBT2_9ALTE</name>
<evidence type="ECO:0000256" key="6">
    <source>
        <dbReference type="ARBA" id="ARBA00023237"/>
    </source>
</evidence>
<dbReference type="GO" id="GO:0097347">
    <property type="term" value="C:TAM protein secretion complex"/>
    <property type="evidence" value="ECO:0007669"/>
    <property type="project" value="TreeGrafter"/>
</dbReference>
<dbReference type="GO" id="GO:0009306">
    <property type="term" value="P:protein secretion"/>
    <property type="evidence" value="ECO:0007669"/>
    <property type="project" value="TreeGrafter"/>
</dbReference>
<sequence>MGYYKSTIKFEEDDKQRLVVNVDLGEPLLIGESNVIVKGAGAQAPEVLSILQNNQLEPNQLFSHQAYDKLKSELSRLSVRYGYFDAGFEVSEVKVSLARNTADINLVYLTGERYTFGNIEVQTEDVNPAMILDLAEFKTGDAFDSVKLGEFSQQISETDYFKSISVRPLMESREQQKVDIEVGLVRKEKNSYELGAGVSTDVGVRASAKWTRPIVNSNGHSITSELELSLPKQQVYASYRIPHENPIDDFTDLQIGYVREDKNDTKSTKYVASGTRNWRWDGDWYPSLFLRFQREDYIQGSTSDSKDLIIPGGNISRLRSRGGLDPNWGDNIQASAEFSNSLWASDVDFVRLTTVNKILRSTNKHRFVGRLELGGIFGDPIEDIPASMRFFAGGDQSIRGYGHKTISPLDESGQLLGASYLATSTIEYNYQFLDKWRAAIFVDAGTATNDFTDPISIGTGVGVRWITPVGPLRLDFAYGHQNPDSPWQIHFSIGPDL</sequence>
<dbReference type="Gene3D" id="2.40.160.50">
    <property type="entry name" value="membrane protein fhac: a member of the omp85/tpsb transporter family"/>
    <property type="match status" value="1"/>
</dbReference>
<keyword evidence="6" id="KW-0998">Cell outer membrane</keyword>
<keyword evidence="3" id="KW-0812">Transmembrane</keyword>
<comment type="subcellular location">
    <subcellularLocation>
        <location evidence="1">Membrane</location>
    </subcellularLocation>
</comment>
<evidence type="ECO:0000256" key="4">
    <source>
        <dbReference type="ARBA" id="ARBA00022729"/>
    </source>
</evidence>
<keyword evidence="9" id="KW-1185">Reference proteome</keyword>
<dbReference type="Gene3D" id="3.10.20.310">
    <property type="entry name" value="membrane protein fhac"/>
    <property type="match status" value="2"/>
</dbReference>
<keyword evidence="5" id="KW-0472">Membrane</keyword>
<feature type="domain" description="Bacterial surface antigen (D15)" evidence="7">
    <location>
        <begin position="273"/>
        <end position="494"/>
    </location>
</feature>
<evidence type="ECO:0000259" key="7">
    <source>
        <dbReference type="Pfam" id="PF01103"/>
    </source>
</evidence>
<proteinExistence type="predicted"/>
<evidence type="ECO:0000313" key="9">
    <source>
        <dbReference type="Proteomes" id="UP000286482"/>
    </source>
</evidence>
<organism evidence="8 9">
    <name type="scientific">Alginatibacterium sediminis</name>
    <dbReference type="NCBI Taxonomy" id="2164068"/>
    <lineage>
        <taxon>Bacteria</taxon>
        <taxon>Pseudomonadati</taxon>
        <taxon>Pseudomonadota</taxon>
        <taxon>Gammaproteobacteria</taxon>
        <taxon>Alteromonadales</taxon>
        <taxon>Alteromonadaceae</taxon>
        <taxon>Alginatibacterium</taxon>
    </lineage>
</organism>
<keyword evidence="2" id="KW-1134">Transmembrane beta strand</keyword>
<keyword evidence="4" id="KW-0732">Signal</keyword>
<protein>
    <submittedName>
        <fullName evidence="8">Outer membrane protein assembly factor</fullName>
    </submittedName>
</protein>
<evidence type="ECO:0000256" key="1">
    <source>
        <dbReference type="ARBA" id="ARBA00004370"/>
    </source>
</evidence>
<comment type="caution">
    <text evidence="8">The sequence shown here is derived from an EMBL/GenBank/DDBJ whole genome shotgun (WGS) entry which is preliminary data.</text>
</comment>
<dbReference type="InterPro" id="IPR000184">
    <property type="entry name" value="Bac_surfAg_D15"/>
</dbReference>
<dbReference type="EMBL" id="RAQO01000006">
    <property type="protein sequence ID" value="RKF18149.1"/>
    <property type="molecule type" value="Genomic_DNA"/>
</dbReference>
<dbReference type="PANTHER" id="PTHR12815">
    <property type="entry name" value="SORTING AND ASSEMBLY MACHINERY SAMM50 PROTEIN FAMILY MEMBER"/>
    <property type="match status" value="1"/>
</dbReference>
<reference evidence="8 9" key="1">
    <citation type="submission" date="2018-09" db="EMBL/GenBank/DDBJ databases">
        <authorList>
            <person name="Wang Z."/>
        </authorList>
    </citation>
    <scope>NUCLEOTIDE SEQUENCE [LARGE SCALE GENOMIC DNA]</scope>
    <source>
        <strain evidence="8 9">ALS 81</strain>
    </source>
</reference>
<dbReference type="InterPro" id="IPR039910">
    <property type="entry name" value="D15-like"/>
</dbReference>
<dbReference type="Proteomes" id="UP000286482">
    <property type="component" value="Unassembled WGS sequence"/>
</dbReference>